<dbReference type="SUPFAM" id="SSF48452">
    <property type="entry name" value="TPR-like"/>
    <property type="match status" value="1"/>
</dbReference>
<feature type="signal peptide" evidence="1">
    <location>
        <begin position="1"/>
        <end position="20"/>
    </location>
</feature>
<dbReference type="EMBL" id="JUIV01000008">
    <property type="protein sequence ID" value="RYJ38588.1"/>
    <property type="molecule type" value="Genomic_DNA"/>
</dbReference>
<keyword evidence="1" id="KW-0732">Signal</keyword>
<reference evidence="2 3" key="1">
    <citation type="submission" date="2014-12" db="EMBL/GenBank/DDBJ databases">
        <title>Genome sequence of Flavobacterium anhuiense RCM74.</title>
        <authorList>
            <person name="Kim J.F."/>
            <person name="Song J.Y."/>
            <person name="Kwak M.-J."/>
            <person name="Lee S.-W."/>
        </authorList>
    </citation>
    <scope>NUCLEOTIDE SEQUENCE [LARGE SCALE GENOMIC DNA]</scope>
    <source>
        <strain evidence="2 3">RCM74</strain>
    </source>
</reference>
<gene>
    <name evidence="2" type="ORF">NU08_2565</name>
</gene>
<evidence type="ECO:0000256" key="1">
    <source>
        <dbReference type="SAM" id="SignalP"/>
    </source>
</evidence>
<proteinExistence type="predicted"/>
<dbReference type="Gene3D" id="1.25.40.10">
    <property type="entry name" value="Tetratricopeptide repeat domain"/>
    <property type="match status" value="1"/>
</dbReference>
<comment type="caution">
    <text evidence="2">The sequence shown here is derived from an EMBL/GenBank/DDBJ whole genome shotgun (WGS) entry which is preliminary data.</text>
</comment>
<feature type="chain" id="PRO_5019201103" evidence="1">
    <location>
        <begin position="21"/>
        <end position="128"/>
    </location>
</feature>
<accession>A0A444VYL3</accession>
<evidence type="ECO:0000313" key="2">
    <source>
        <dbReference type="EMBL" id="RYJ38588.1"/>
    </source>
</evidence>
<dbReference type="InterPro" id="IPR011990">
    <property type="entry name" value="TPR-like_helical_dom_sf"/>
</dbReference>
<protein>
    <submittedName>
        <fullName evidence="2">OmpA/MotB domain-containing protein</fullName>
    </submittedName>
</protein>
<dbReference type="Proteomes" id="UP000290433">
    <property type="component" value="Unassembled WGS sequence"/>
</dbReference>
<dbReference type="OrthoDB" id="1324191at2"/>
<dbReference type="AlphaFoldDB" id="A0A444VYL3"/>
<evidence type="ECO:0000313" key="3">
    <source>
        <dbReference type="Proteomes" id="UP000290433"/>
    </source>
</evidence>
<name>A0A444VYL3_9FLAO</name>
<sequence length="128" mass="14970">MQKKLVILVLLIVFSFRARAQNETYYKTDKVGEKYAYVDVIKTYEKVAAKGYKSVDLFQKLGNSSYSNCELEKAAEWYTKLFSLTTDLEPVYYYRYAESLRFICENAKADAIIEKLKRKSKTSIKKKV</sequence>
<dbReference type="RefSeq" id="WP_129747380.1">
    <property type="nucleotide sequence ID" value="NZ_JUIV01000008.1"/>
</dbReference>
<organism evidence="2 3">
    <name type="scientific">Flavobacterium anhuiense</name>
    <dbReference type="NCBI Taxonomy" id="459526"/>
    <lineage>
        <taxon>Bacteria</taxon>
        <taxon>Pseudomonadati</taxon>
        <taxon>Bacteroidota</taxon>
        <taxon>Flavobacteriia</taxon>
        <taxon>Flavobacteriales</taxon>
        <taxon>Flavobacteriaceae</taxon>
        <taxon>Flavobacterium</taxon>
    </lineage>
</organism>